<dbReference type="RefSeq" id="WP_345559994.1">
    <property type="nucleotide sequence ID" value="NZ_BAABDQ010000003.1"/>
</dbReference>
<accession>A0ABP6VKB1</accession>
<dbReference type="EMBL" id="BAABDQ010000003">
    <property type="protein sequence ID" value="GAA3537265.1"/>
    <property type="molecule type" value="Genomic_DNA"/>
</dbReference>
<dbReference type="Proteomes" id="UP001500630">
    <property type="component" value="Unassembled WGS sequence"/>
</dbReference>
<organism evidence="1 2">
    <name type="scientific">Nonomuraea rosea</name>
    <dbReference type="NCBI Taxonomy" id="638574"/>
    <lineage>
        <taxon>Bacteria</taxon>
        <taxon>Bacillati</taxon>
        <taxon>Actinomycetota</taxon>
        <taxon>Actinomycetes</taxon>
        <taxon>Streptosporangiales</taxon>
        <taxon>Streptosporangiaceae</taxon>
        <taxon>Nonomuraea</taxon>
    </lineage>
</organism>
<evidence type="ECO:0000313" key="1">
    <source>
        <dbReference type="EMBL" id="GAA3537265.1"/>
    </source>
</evidence>
<proteinExistence type="predicted"/>
<name>A0ABP6VKB1_9ACTN</name>
<sequence>MRNEHHTTSCSPGGFCGTCPTPCFLRGEGDPAFDALVERGPEPEFEQFDSPEDTNSFVLKCARWDDPEAECLADNCAFNYFCFTDYQRDTEGDPA</sequence>
<evidence type="ECO:0000313" key="2">
    <source>
        <dbReference type="Proteomes" id="UP001500630"/>
    </source>
</evidence>
<protein>
    <submittedName>
        <fullName evidence="1">Uncharacterized protein</fullName>
    </submittedName>
</protein>
<gene>
    <name evidence="1" type="ORF">GCM10022419_016410</name>
</gene>
<comment type="caution">
    <text evidence="1">The sequence shown here is derived from an EMBL/GenBank/DDBJ whole genome shotgun (WGS) entry which is preliminary data.</text>
</comment>
<reference evidence="2" key="1">
    <citation type="journal article" date="2019" name="Int. J. Syst. Evol. Microbiol.">
        <title>The Global Catalogue of Microorganisms (GCM) 10K type strain sequencing project: providing services to taxonomists for standard genome sequencing and annotation.</title>
        <authorList>
            <consortium name="The Broad Institute Genomics Platform"/>
            <consortium name="The Broad Institute Genome Sequencing Center for Infectious Disease"/>
            <person name="Wu L."/>
            <person name="Ma J."/>
        </authorList>
    </citation>
    <scope>NUCLEOTIDE SEQUENCE [LARGE SCALE GENOMIC DNA]</scope>
    <source>
        <strain evidence="2">JCM 17326</strain>
    </source>
</reference>
<keyword evidence="2" id="KW-1185">Reference proteome</keyword>